<evidence type="ECO:0000313" key="8">
    <source>
        <dbReference type="EMBL" id="SNT30295.1"/>
    </source>
</evidence>
<dbReference type="InterPro" id="IPR025166">
    <property type="entry name" value="Integrase_DNA_bind_dom"/>
</dbReference>
<name>A0A239LIV0_9BURK</name>
<protein>
    <submittedName>
        <fullName evidence="8">Integrase</fullName>
    </submittedName>
</protein>
<dbReference type="Pfam" id="PF22022">
    <property type="entry name" value="Phage_int_M"/>
    <property type="match status" value="1"/>
</dbReference>
<dbReference type="Gene3D" id="1.10.443.10">
    <property type="entry name" value="Intergrase catalytic core"/>
    <property type="match status" value="1"/>
</dbReference>
<dbReference type="PANTHER" id="PTHR30629">
    <property type="entry name" value="PROPHAGE INTEGRASE"/>
    <property type="match status" value="1"/>
</dbReference>
<dbReference type="InterPro" id="IPR002104">
    <property type="entry name" value="Integrase_catalytic"/>
</dbReference>
<dbReference type="PROSITE" id="PS51900">
    <property type="entry name" value="CB"/>
    <property type="match status" value="1"/>
</dbReference>
<keyword evidence="4" id="KW-0233">DNA recombination</keyword>
<dbReference type="Pfam" id="PF13356">
    <property type="entry name" value="Arm-DNA-bind_3"/>
    <property type="match status" value="1"/>
</dbReference>
<sequence>MALTDTAIRKTKPSDKPLKLTDGEGLYVIVTPSGSRWWRFDYRYGGRRKTLSMGVYPAIDLKTARERRYEAQRLLAQGIDPSVNRKIQKAEQAGNAANSFEVIAREWFAKHAPGWAASHSDKVIKRLELNVFPWIGARPVADITAPELLTVLRRIEARGALDTAHRTHQNCGQIFRYAIATGRCVRDPSSDLRGALPPARHNHFPSIVEPKSVGELLCAIDGFEGTFVVQCALRLAPMFFVRPGELRKAEWRDIDFERKQWTYLVTKTRTQHIVPLATQALAILQELHKLTGHRQYVFPGRDPRKPMSEAAINAALRRMGYDTRTEITGHGFRAMARTILHQEMHFPAEVIEHQLAHRVPDSLGTAYNRTKFIQQRCVMMQSWADYLHKLKVNNGLENLPPP</sequence>
<dbReference type="InterPro" id="IPR053876">
    <property type="entry name" value="Phage_int_M"/>
</dbReference>
<feature type="domain" description="Core-binding (CB)" evidence="7">
    <location>
        <begin position="98"/>
        <end position="179"/>
    </location>
</feature>
<dbReference type="InterPro" id="IPR050808">
    <property type="entry name" value="Phage_Integrase"/>
</dbReference>
<dbReference type="Gene3D" id="3.30.160.390">
    <property type="entry name" value="Integrase, DNA-binding domain"/>
    <property type="match status" value="1"/>
</dbReference>
<dbReference type="GO" id="GO:0006310">
    <property type="term" value="P:DNA recombination"/>
    <property type="evidence" value="ECO:0007669"/>
    <property type="project" value="UniProtKB-KW"/>
</dbReference>
<dbReference type="PANTHER" id="PTHR30629:SF2">
    <property type="entry name" value="PROPHAGE INTEGRASE INTS-RELATED"/>
    <property type="match status" value="1"/>
</dbReference>
<dbReference type="InterPro" id="IPR013762">
    <property type="entry name" value="Integrase-like_cat_sf"/>
</dbReference>
<evidence type="ECO:0000256" key="3">
    <source>
        <dbReference type="ARBA" id="ARBA00023125"/>
    </source>
</evidence>
<keyword evidence="3 5" id="KW-0238">DNA-binding</keyword>
<dbReference type="SUPFAM" id="SSF56349">
    <property type="entry name" value="DNA breaking-rejoining enzymes"/>
    <property type="match status" value="1"/>
</dbReference>
<evidence type="ECO:0000259" key="6">
    <source>
        <dbReference type="PROSITE" id="PS51898"/>
    </source>
</evidence>
<dbReference type="InterPro" id="IPR011010">
    <property type="entry name" value="DNA_brk_join_enz"/>
</dbReference>
<reference evidence="8 9" key="1">
    <citation type="submission" date="2017-06" db="EMBL/GenBank/DDBJ databases">
        <authorList>
            <person name="Kim H.J."/>
            <person name="Triplett B.A."/>
        </authorList>
    </citation>
    <scope>NUCLEOTIDE SEQUENCE [LARGE SCALE GENOMIC DNA]</scope>
    <source>
        <strain evidence="8 9">U15</strain>
    </source>
</reference>
<dbReference type="OrthoDB" id="9775880at2"/>
<dbReference type="Proteomes" id="UP000198284">
    <property type="component" value="Unassembled WGS sequence"/>
</dbReference>
<comment type="similarity">
    <text evidence="1">Belongs to the 'phage' integrase family.</text>
</comment>
<accession>A0A239LIV0</accession>
<dbReference type="GO" id="GO:0015074">
    <property type="term" value="P:DNA integration"/>
    <property type="evidence" value="ECO:0007669"/>
    <property type="project" value="UniProtKB-KW"/>
</dbReference>
<dbReference type="RefSeq" id="WP_089401486.1">
    <property type="nucleotide sequence ID" value="NZ_FZOT01000023.1"/>
</dbReference>
<dbReference type="Pfam" id="PF00589">
    <property type="entry name" value="Phage_integrase"/>
    <property type="match status" value="1"/>
</dbReference>
<dbReference type="Gene3D" id="1.10.150.130">
    <property type="match status" value="1"/>
</dbReference>
<evidence type="ECO:0000256" key="2">
    <source>
        <dbReference type="ARBA" id="ARBA00022908"/>
    </source>
</evidence>
<evidence type="ECO:0000256" key="4">
    <source>
        <dbReference type="ARBA" id="ARBA00023172"/>
    </source>
</evidence>
<evidence type="ECO:0000259" key="7">
    <source>
        <dbReference type="PROSITE" id="PS51900"/>
    </source>
</evidence>
<evidence type="ECO:0000256" key="5">
    <source>
        <dbReference type="PROSITE-ProRule" id="PRU01248"/>
    </source>
</evidence>
<dbReference type="AlphaFoldDB" id="A0A239LIV0"/>
<dbReference type="PROSITE" id="PS51898">
    <property type="entry name" value="TYR_RECOMBINASE"/>
    <property type="match status" value="1"/>
</dbReference>
<keyword evidence="9" id="KW-1185">Reference proteome</keyword>
<proteinExistence type="inferred from homology"/>
<dbReference type="InterPro" id="IPR038488">
    <property type="entry name" value="Integrase_DNA-bd_sf"/>
</dbReference>
<gene>
    <name evidence="8" type="ORF">SAMN06265795_12338</name>
</gene>
<dbReference type="GO" id="GO:0003677">
    <property type="term" value="F:DNA binding"/>
    <property type="evidence" value="ECO:0007669"/>
    <property type="project" value="UniProtKB-UniRule"/>
</dbReference>
<dbReference type="InterPro" id="IPR044068">
    <property type="entry name" value="CB"/>
</dbReference>
<keyword evidence="2" id="KW-0229">DNA integration</keyword>
<evidence type="ECO:0000313" key="9">
    <source>
        <dbReference type="Proteomes" id="UP000198284"/>
    </source>
</evidence>
<organism evidence="8 9">
    <name type="scientific">Noviherbaspirillum humi</name>
    <dbReference type="NCBI Taxonomy" id="1688639"/>
    <lineage>
        <taxon>Bacteria</taxon>
        <taxon>Pseudomonadati</taxon>
        <taxon>Pseudomonadota</taxon>
        <taxon>Betaproteobacteria</taxon>
        <taxon>Burkholderiales</taxon>
        <taxon>Oxalobacteraceae</taxon>
        <taxon>Noviherbaspirillum</taxon>
    </lineage>
</organism>
<dbReference type="CDD" id="cd00801">
    <property type="entry name" value="INT_P4_C"/>
    <property type="match status" value="1"/>
</dbReference>
<evidence type="ECO:0000256" key="1">
    <source>
        <dbReference type="ARBA" id="ARBA00008857"/>
    </source>
</evidence>
<dbReference type="EMBL" id="FZOT01000023">
    <property type="protein sequence ID" value="SNT30295.1"/>
    <property type="molecule type" value="Genomic_DNA"/>
</dbReference>
<feature type="domain" description="Tyr recombinase" evidence="6">
    <location>
        <begin position="203"/>
        <end position="380"/>
    </location>
</feature>
<dbReference type="InterPro" id="IPR010998">
    <property type="entry name" value="Integrase_recombinase_N"/>
</dbReference>